<dbReference type="PANTHER" id="PTHR24291:SF189">
    <property type="entry name" value="CYTOCHROME P450 4C3-RELATED"/>
    <property type="match status" value="1"/>
</dbReference>
<comment type="subcellular location">
    <subcellularLocation>
        <location evidence="3">Endoplasmic reticulum membrane</location>
        <topology evidence="3">Peripheral membrane protein</topology>
    </subcellularLocation>
    <subcellularLocation>
        <location evidence="2">Microsome membrane</location>
        <topology evidence="2">Peripheral membrane protein</topology>
    </subcellularLocation>
</comment>
<comment type="caution">
    <text evidence="15">The sequence shown here is derived from an EMBL/GenBank/DDBJ whole genome shotgun (WGS) entry which is preliminary data.</text>
</comment>
<proteinExistence type="inferred from homology"/>
<dbReference type="PRINTS" id="PR00463">
    <property type="entry name" value="EP450I"/>
</dbReference>
<dbReference type="SUPFAM" id="SSF48264">
    <property type="entry name" value="Cytochrome P450"/>
    <property type="match status" value="1"/>
</dbReference>
<keyword evidence="16" id="KW-1185">Reference proteome</keyword>
<evidence type="ECO:0000256" key="6">
    <source>
        <dbReference type="ARBA" id="ARBA00022723"/>
    </source>
</evidence>
<comment type="similarity">
    <text evidence="4 14">Belongs to the cytochrome P450 family.</text>
</comment>
<keyword evidence="6 13" id="KW-0479">Metal-binding</keyword>
<dbReference type="InterPro" id="IPR017972">
    <property type="entry name" value="Cyt_P450_CS"/>
</dbReference>
<evidence type="ECO:0000256" key="14">
    <source>
        <dbReference type="RuleBase" id="RU000461"/>
    </source>
</evidence>
<dbReference type="AlphaFoldDB" id="A0A6A4K133"/>
<dbReference type="InterPro" id="IPR001128">
    <property type="entry name" value="Cyt_P450"/>
</dbReference>
<evidence type="ECO:0000256" key="11">
    <source>
        <dbReference type="ARBA" id="ARBA00023033"/>
    </source>
</evidence>
<dbReference type="PROSITE" id="PS00086">
    <property type="entry name" value="CYTOCHROME_P450"/>
    <property type="match status" value="1"/>
</dbReference>
<keyword evidence="8" id="KW-0492">Microsome</keyword>
<evidence type="ECO:0000313" key="15">
    <source>
        <dbReference type="EMBL" id="KAF6210650.1"/>
    </source>
</evidence>
<keyword evidence="12" id="KW-0472">Membrane</keyword>
<dbReference type="InterPro" id="IPR036396">
    <property type="entry name" value="Cyt_P450_sf"/>
</dbReference>
<accession>A0A6A4K133</accession>
<gene>
    <name evidence="15" type="ORF">GE061_013757</name>
</gene>
<keyword evidence="9 14" id="KW-0560">Oxidoreductase</keyword>
<name>A0A6A4K133_APOLU</name>
<dbReference type="Pfam" id="PF00067">
    <property type="entry name" value="p450"/>
    <property type="match status" value="1"/>
</dbReference>
<reference evidence="15" key="1">
    <citation type="journal article" date="2021" name="Mol. Ecol. Resour.">
        <title>Apolygus lucorum genome provides insights into omnivorousness and mesophyll feeding.</title>
        <authorList>
            <person name="Liu Y."/>
            <person name="Liu H."/>
            <person name="Wang H."/>
            <person name="Huang T."/>
            <person name="Liu B."/>
            <person name="Yang B."/>
            <person name="Yin L."/>
            <person name="Li B."/>
            <person name="Zhang Y."/>
            <person name="Zhang S."/>
            <person name="Jiang F."/>
            <person name="Zhang X."/>
            <person name="Ren Y."/>
            <person name="Wang B."/>
            <person name="Wang S."/>
            <person name="Lu Y."/>
            <person name="Wu K."/>
            <person name="Fan W."/>
            <person name="Wang G."/>
        </authorList>
    </citation>
    <scope>NUCLEOTIDE SEQUENCE</scope>
    <source>
        <strain evidence="15">12Hb</strain>
    </source>
</reference>
<dbReference type="Gene3D" id="1.10.630.10">
    <property type="entry name" value="Cytochrome P450"/>
    <property type="match status" value="1"/>
</dbReference>
<dbReference type="GO" id="GO:0005506">
    <property type="term" value="F:iron ion binding"/>
    <property type="evidence" value="ECO:0007669"/>
    <property type="project" value="InterPro"/>
</dbReference>
<feature type="binding site" description="axial binding residue" evidence="13">
    <location>
        <position position="448"/>
    </location>
    <ligand>
        <name>heme</name>
        <dbReference type="ChEBI" id="CHEBI:30413"/>
    </ligand>
    <ligandPart>
        <name>Fe</name>
        <dbReference type="ChEBI" id="CHEBI:18248"/>
    </ligandPart>
</feature>
<dbReference type="EMBL" id="WIXP02000005">
    <property type="protein sequence ID" value="KAF6210650.1"/>
    <property type="molecule type" value="Genomic_DNA"/>
</dbReference>
<keyword evidence="10 13" id="KW-0408">Iron</keyword>
<evidence type="ECO:0000313" key="16">
    <source>
        <dbReference type="Proteomes" id="UP000466442"/>
    </source>
</evidence>
<dbReference type="InterPro" id="IPR050196">
    <property type="entry name" value="Cytochrome_P450_Monoox"/>
</dbReference>
<dbReference type="InterPro" id="IPR002401">
    <property type="entry name" value="Cyt_P450_E_grp-I"/>
</dbReference>
<evidence type="ECO:0000256" key="5">
    <source>
        <dbReference type="ARBA" id="ARBA00022617"/>
    </source>
</evidence>
<evidence type="ECO:0000256" key="1">
    <source>
        <dbReference type="ARBA" id="ARBA00001971"/>
    </source>
</evidence>
<evidence type="ECO:0000256" key="8">
    <source>
        <dbReference type="ARBA" id="ARBA00022848"/>
    </source>
</evidence>
<dbReference type="GO" id="GO:0016705">
    <property type="term" value="F:oxidoreductase activity, acting on paired donors, with incorporation or reduction of molecular oxygen"/>
    <property type="evidence" value="ECO:0007669"/>
    <property type="project" value="InterPro"/>
</dbReference>
<evidence type="ECO:0000256" key="2">
    <source>
        <dbReference type="ARBA" id="ARBA00004174"/>
    </source>
</evidence>
<evidence type="ECO:0000256" key="7">
    <source>
        <dbReference type="ARBA" id="ARBA00022824"/>
    </source>
</evidence>
<evidence type="ECO:0000256" key="4">
    <source>
        <dbReference type="ARBA" id="ARBA00010617"/>
    </source>
</evidence>
<evidence type="ECO:0000256" key="13">
    <source>
        <dbReference type="PIRSR" id="PIRSR602401-1"/>
    </source>
</evidence>
<keyword evidence="7" id="KW-0256">Endoplasmic reticulum</keyword>
<keyword evidence="11 14" id="KW-0503">Monooxygenase</keyword>
<evidence type="ECO:0000256" key="10">
    <source>
        <dbReference type="ARBA" id="ARBA00023004"/>
    </source>
</evidence>
<dbReference type="GO" id="GO:0005789">
    <property type="term" value="C:endoplasmic reticulum membrane"/>
    <property type="evidence" value="ECO:0007669"/>
    <property type="project" value="UniProtKB-SubCell"/>
</dbReference>
<evidence type="ECO:0000256" key="12">
    <source>
        <dbReference type="ARBA" id="ARBA00023136"/>
    </source>
</evidence>
<dbReference type="PRINTS" id="PR00385">
    <property type="entry name" value="P450"/>
</dbReference>
<dbReference type="Proteomes" id="UP000466442">
    <property type="component" value="Linkage Group LG5"/>
</dbReference>
<evidence type="ECO:0000256" key="3">
    <source>
        <dbReference type="ARBA" id="ARBA00004406"/>
    </source>
</evidence>
<dbReference type="OrthoDB" id="6692864at2759"/>
<dbReference type="PANTHER" id="PTHR24291">
    <property type="entry name" value="CYTOCHROME P450 FAMILY 4"/>
    <property type="match status" value="1"/>
</dbReference>
<evidence type="ECO:0000256" key="9">
    <source>
        <dbReference type="ARBA" id="ARBA00023002"/>
    </source>
</evidence>
<organism evidence="15 16">
    <name type="scientific">Apolygus lucorum</name>
    <name type="common">Small green plant bug</name>
    <name type="synonym">Lygocoris lucorum</name>
    <dbReference type="NCBI Taxonomy" id="248454"/>
    <lineage>
        <taxon>Eukaryota</taxon>
        <taxon>Metazoa</taxon>
        <taxon>Ecdysozoa</taxon>
        <taxon>Arthropoda</taxon>
        <taxon>Hexapoda</taxon>
        <taxon>Insecta</taxon>
        <taxon>Pterygota</taxon>
        <taxon>Neoptera</taxon>
        <taxon>Paraneoptera</taxon>
        <taxon>Hemiptera</taxon>
        <taxon>Heteroptera</taxon>
        <taxon>Panheteroptera</taxon>
        <taxon>Cimicomorpha</taxon>
        <taxon>Miridae</taxon>
        <taxon>Mirini</taxon>
        <taxon>Apolygus</taxon>
    </lineage>
</organism>
<dbReference type="GO" id="GO:0004497">
    <property type="term" value="F:monooxygenase activity"/>
    <property type="evidence" value="ECO:0007669"/>
    <property type="project" value="UniProtKB-KW"/>
</dbReference>
<protein>
    <submittedName>
        <fullName evidence="15">Uncharacterized protein</fullName>
    </submittedName>
</protein>
<keyword evidence="5 13" id="KW-0349">Heme</keyword>
<comment type="cofactor">
    <cofactor evidence="1 13">
        <name>heme</name>
        <dbReference type="ChEBI" id="CHEBI:30413"/>
    </cofactor>
</comment>
<sequence length="528" mass="59975">MELLAALLLSALVVVASALWFVQIALSPTIPIKGKTNVPGNPLGRTWPIIGDGLIFLGIWNMEGFMDLLDRILKASSNSVVSLWIGAKLVIFVKDPEITETITNSPKASNKDRDFYKAFAYFSDGFFAKNGKEWADMRKRADVELPPKHVDKYLNIFDTKFKLLCDEVDRKVGKGTFDMLDSMKHLAVDILLESLYGVPSDQFTNNTMDFPVYSVRAIELIFLQMMKIEYRVSWLFPFLAGGRESKSIKKNVHIMTKYIVDSRNEEFAKTGIYPGDPHFVPANYADAVLQYGKSKNWSDVDLDALLDVLVAGADTTAMVTSALSLYLAMYPEYQEKAYQEQIEVMGDSLDAPSIGDLAKMSYLNMVFNETLRIAGVPAYIRVLTSEIRAGGYIFPEGSCVLFAIRDMMKNSKYWERPDEFYPDHFCPEMVEKRPKGVFLPFSSGPRSCAGKNYAEISCKVGFSMLLRRFRFTTNLKFEELTYKYMLLTECAQGYPVEAIRRPIKTWTPLELRKTSPHQEWSKTKIIQN</sequence>
<dbReference type="GO" id="GO:0020037">
    <property type="term" value="F:heme binding"/>
    <property type="evidence" value="ECO:0007669"/>
    <property type="project" value="InterPro"/>
</dbReference>